<dbReference type="Pfam" id="PF07923">
    <property type="entry name" value="N1221"/>
    <property type="match status" value="1"/>
</dbReference>
<dbReference type="OrthoDB" id="5856206at2759"/>
<dbReference type="InterPro" id="IPR012486">
    <property type="entry name" value="Far11/STRP_N"/>
</dbReference>
<evidence type="ECO:0000259" key="1">
    <source>
        <dbReference type="Pfam" id="PF07923"/>
    </source>
</evidence>
<proteinExistence type="predicted"/>
<sequence>MVHAWFVSEGKATPMRRVRPNFAEDVYGANAASSKQEEHDEVDDMSPDMCESALAQRRSAQLPKLKEIGNNPRPLSGDLSVARYEMNDFEFVYSDCDTHAAELAELYTYSEVEDWSLNMHAFQNYVESKQACIDHIWSLLTDLQQRNVFLGLLEQLERTEPNVRLNAARCILYVLQGAYMDFVDERHVTVDGTFEAHDPVNNVGTEDCEEKCLSEGILNAYKAYEFGTYQQHYL</sequence>
<evidence type="ECO:0000313" key="2">
    <source>
        <dbReference type="EMBL" id="VDN17597.1"/>
    </source>
</evidence>
<protein>
    <submittedName>
        <fullName evidence="4">N1221 domain-containing protein</fullName>
    </submittedName>
</protein>
<dbReference type="PANTHER" id="PTHR13239">
    <property type="entry name" value="PROTEIN REQUIRED FOR HYPHAL ANASTOMOSIS HAM-2"/>
    <property type="match status" value="1"/>
</dbReference>
<dbReference type="GO" id="GO:0005829">
    <property type="term" value="C:cytosol"/>
    <property type="evidence" value="ECO:0007669"/>
    <property type="project" value="TreeGrafter"/>
</dbReference>
<accession>A0A183DPA8</accession>
<dbReference type="EMBL" id="UYRT01078026">
    <property type="protein sequence ID" value="VDN17597.1"/>
    <property type="molecule type" value="Genomic_DNA"/>
</dbReference>
<dbReference type="AlphaFoldDB" id="A0A183DPA8"/>
<dbReference type="GO" id="GO:0007010">
    <property type="term" value="P:cytoskeleton organization"/>
    <property type="evidence" value="ECO:0007669"/>
    <property type="project" value="TreeGrafter"/>
</dbReference>
<dbReference type="InterPro" id="IPR040185">
    <property type="entry name" value="Far11/STRP"/>
</dbReference>
<evidence type="ECO:0000313" key="3">
    <source>
        <dbReference type="Proteomes" id="UP000271098"/>
    </source>
</evidence>
<keyword evidence="3" id="KW-1185">Reference proteome</keyword>
<organism evidence="4">
    <name type="scientific">Gongylonema pulchrum</name>
    <dbReference type="NCBI Taxonomy" id="637853"/>
    <lineage>
        <taxon>Eukaryota</taxon>
        <taxon>Metazoa</taxon>
        <taxon>Ecdysozoa</taxon>
        <taxon>Nematoda</taxon>
        <taxon>Chromadorea</taxon>
        <taxon>Rhabditida</taxon>
        <taxon>Spirurina</taxon>
        <taxon>Spiruromorpha</taxon>
        <taxon>Spiruroidea</taxon>
        <taxon>Gongylonematidae</taxon>
        <taxon>Gongylonema</taxon>
    </lineage>
</organism>
<reference evidence="4" key="1">
    <citation type="submission" date="2016-06" db="UniProtKB">
        <authorList>
            <consortium name="WormBaseParasite"/>
        </authorList>
    </citation>
    <scope>IDENTIFICATION</scope>
</reference>
<dbReference type="WBParaSite" id="GPUH_0001056201-mRNA-1">
    <property type="protein sequence ID" value="GPUH_0001056201-mRNA-1"/>
    <property type="gene ID" value="GPUH_0001056201"/>
</dbReference>
<name>A0A183DPA8_9BILA</name>
<dbReference type="PANTHER" id="PTHR13239:SF4">
    <property type="entry name" value="AT25231P"/>
    <property type="match status" value="1"/>
</dbReference>
<evidence type="ECO:0000313" key="4">
    <source>
        <dbReference type="WBParaSite" id="GPUH_0001056201-mRNA-1"/>
    </source>
</evidence>
<reference evidence="2 3" key="2">
    <citation type="submission" date="2018-11" db="EMBL/GenBank/DDBJ databases">
        <authorList>
            <consortium name="Pathogen Informatics"/>
        </authorList>
    </citation>
    <scope>NUCLEOTIDE SEQUENCE [LARGE SCALE GENOMIC DNA]</scope>
</reference>
<dbReference type="Proteomes" id="UP000271098">
    <property type="component" value="Unassembled WGS sequence"/>
</dbReference>
<gene>
    <name evidence="2" type="ORF">GPUH_LOCUS10549</name>
</gene>
<feature type="domain" description="Far11/STRP N-terminal" evidence="1">
    <location>
        <begin position="89"/>
        <end position="184"/>
    </location>
</feature>